<organism evidence="6 7">
    <name type="scientific">Gadus morhua</name>
    <name type="common">Atlantic cod</name>
    <dbReference type="NCBI Taxonomy" id="8049"/>
    <lineage>
        <taxon>Eukaryota</taxon>
        <taxon>Metazoa</taxon>
        <taxon>Chordata</taxon>
        <taxon>Craniata</taxon>
        <taxon>Vertebrata</taxon>
        <taxon>Euteleostomi</taxon>
        <taxon>Actinopterygii</taxon>
        <taxon>Neopterygii</taxon>
        <taxon>Teleostei</taxon>
        <taxon>Neoteleostei</taxon>
        <taxon>Acanthomorphata</taxon>
        <taxon>Zeiogadaria</taxon>
        <taxon>Gadariae</taxon>
        <taxon>Gadiformes</taxon>
        <taxon>Gadoidei</taxon>
        <taxon>Gadidae</taxon>
        <taxon>Gadus</taxon>
    </lineage>
</organism>
<evidence type="ECO:0000313" key="7">
    <source>
        <dbReference type="Proteomes" id="UP000694546"/>
    </source>
</evidence>
<feature type="domain" description="FBX41/ZN365 C2H2-type zinc finger" evidence="5">
    <location>
        <begin position="6"/>
        <end position="35"/>
    </location>
</feature>
<dbReference type="PANTHER" id="PTHR15739:SF4">
    <property type="entry name" value="F-BOX ONLY PROTEIN 41"/>
    <property type="match status" value="1"/>
</dbReference>
<evidence type="ECO:0000259" key="4">
    <source>
        <dbReference type="Pfam" id="PF12937"/>
    </source>
</evidence>
<dbReference type="InterPro" id="IPR057038">
    <property type="entry name" value="FBX41/ZN365_Znf-C2H2"/>
</dbReference>
<dbReference type="SUPFAM" id="SSF81383">
    <property type="entry name" value="F-box domain"/>
    <property type="match status" value="1"/>
</dbReference>
<name>A0A8C5C500_GADMO</name>
<dbReference type="InterPro" id="IPR001810">
    <property type="entry name" value="F-box_dom"/>
</dbReference>
<evidence type="ECO:0000256" key="3">
    <source>
        <dbReference type="SAM" id="MobiDB-lite"/>
    </source>
</evidence>
<accession>A0A8C5C500</accession>
<dbReference type="Pfam" id="PF23165">
    <property type="entry name" value="zf-C2H2_FBX41"/>
    <property type="match status" value="1"/>
</dbReference>
<dbReference type="SUPFAM" id="SSF52047">
    <property type="entry name" value="RNI-like"/>
    <property type="match status" value="1"/>
</dbReference>
<keyword evidence="1" id="KW-0597">Phosphoprotein</keyword>
<keyword evidence="2" id="KW-0175">Coiled coil</keyword>
<dbReference type="Gene3D" id="3.80.10.10">
    <property type="entry name" value="Ribonuclease Inhibitor"/>
    <property type="match status" value="1"/>
</dbReference>
<dbReference type="InterPro" id="IPR036047">
    <property type="entry name" value="F-box-like_dom_sf"/>
</dbReference>
<dbReference type="InterPro" id="IPR032675">
    <property type="entry name" value="LRR_dom_sf"/>
</dbReference>
<protein>
    <recommendedName>
        <fullName evidence="8">F-box protein 41</fullName>
    </recommendedName>
</protein>
<evidence type="ECO:0008006" key="8">
    <source>
        <dbReference type="Google" id="ProtNLM"/>
    </source>
</evidence>
<dbReference type="Ensembl" id="ENSGMOT00000066529.1">
    <property type="protein sequence ID" value="ENSGMOP00000055846.1"/>
    <property type="gene ID" value="ENSGMOG00000017980.2"/>
</dbReference>
<dbReference type="GeneTree" id="ENSGT00530000063713"/>
<evidence type="ECO:0000256" key="1">
    <source>
        <dbReference type="ARBA" id="ARBA00022553"/>
    </source>
</evidence>
<dbReference type="PANTHER" id="PTHR15739">
    <property type="entry name" value="ZINC FINGER PROTEIN"/>
    <property type="match status" value="1"/>
</dbReference>
<evidence type="ECO:0000259" key="5">
    <source>
        <dbReference type="Pfam" id="PF23165"/>
    </source>
</evidence>
<reference evidence="6" key="1">
    <citation type="submission" date="2025-08" db="UniProtKB">
        <authorList>
            <consortium name="Ensembl"/>
        </authorList>
    </citation>
    <scope>IDENTIFICATION</scope>
</reference>
<dbReference type="Proteomes" id="UP000694546">
    <property type="component" value="Chromosome 3"/>
</dbReference>
<feature type="region of interest" description="Disordered" evidence="3">
    <location>
        <begin position="156"/>
        <end position="180"/>
    </location>
</feature>
<evidence type="ECO:0000313" key="6">
    <source>
        <dbReference type="Ensembl" id="ENSGMOP00000055846.1"/>
    </source>
</evidence>
<keyword evidence="7" id="KW-1185">Reference proteome</keyword>
<proteinExistence type="predicted"/>
<dbReference type="AlphaFoldDB" id="A0A8C5C500"/>
<feature type="domain" description="F-box" evidence="4">
    <location>
        <begin position="455"/>
        <end position="492"/>
    </location>
</feature>
<feature type="region of interest" description="Disordered" evidence="3">
    <location>
        <begin position="267"/>
        <end position="331"/>
    </location>
</feature>
<evidence type="ECO:0000256" key="2">
    <source>
        <dbReference type="ARBA" id="ARBA00023054"/>
    </source>
</evidence>
<dbReference type="InterPro" id="IPR052283">
    <property type="entry name" value="GenomicStab_NeuMorph_Reg"/>
</dbReference>
<feature type="region of interest" description="Disordered" evidence="3">
    <location>
        <begin position="371"/>
        <end position="440"/>
    </location>
</feature>
<reference evidence="6" key="2">
    <citation type="submission" date="2025-09" db="UniProtKB">
        <authorList>
            <consortium name="Ensembl"/>
        </authorList>
    </citation>
    <scope>IDENTIFICATION</scope>
</reference>
<dbReference type="CDD" id="cd22109">
    <property type="entry name" value="F-box_FBXO41"/>
    <property type="match status" value="1"/>
</dbReference>
<sequence length="773" mass="86341">MASLDLPYRCPRCGEHKRFRSLSSLRAHLEYNHTYETLYVLSKSNSVCDAAALLPLVAEGALLTELHGPDELGLVPGHSNAAARYVPNLEFPLGDIFVKKAMTAVEAAYEEGLARLKARAFERLDLDERLEKLSEEVEQKIAARVGRLQAELERKSSELERAKHESQQLSQEKTDLEDKASELSRQVDVSVEMLANLKQDLVSKEEELNHKQQEVAQIDQFLQETAAREANAKVRLQQFIEELLDRADRAEKQLQIISSCGSTPNGSLGRCSFQGSKGNGRQRNSSMSGSTRGMYQVSDRRSSPSTGVSGRVKSVSQGSGGYDSDSVEMHPMDECPESQYYHVQCRMGEGGYERSRSWGLRKQAIQNWQRRPYRNSTEGEEGDVSDVGSRTTESEETWEQDRGRAVMSTKDPPSLLLPPTGRSEGGYNRPCRHERSPGKSNEVISPEILKMRAALFCIFTYLDTKTLLQAAEVCRDWRFVARHPAVWTRVLLENTRISSKFLGTLSQWCTQTHSLILQNLKPRPRGKKETKEEYLKSTRGSLEDGLEALLKATGSNLLILKVSHCPNLLTDRSLWLASCYCRALQAVTYRSATDPVGQEVIWALGAGCRDIISLQVAPLHPCQQPARFSNRCLQTIGRCWPHLRALGVGGAGCGIQGLASLARNCMRLQVLELDHVSEINQEVAAEVCREGLKGLEMLVLTSTPVTPKALLHFNSVCRNLKSIVVQIGIEDYFEDPNSPEARKLFDEMVNKLQALKKRPGFSKILHVKADSLC</sequence>
<dbReference type="Pfam" id="PF12937">
    <property type="entry name" value="F-box-like"/>
    <property type="match status" value="1"/>
</dbReference>
<feature type="compositionally biased region" description="Polar residues" evidence="3">
    <location>
        <begin position="273"/>
        <end position="293"/>
    </location>
</feature>